<dbReference type="Gene3D" id="3.30.70.270">
    <property type="match status" value="1"/>
</dbReference>
<reference evidence="5" key="1">
    <citation type="journal article" date="2014" name="Int. J. Syst. Evol. Microbiol.">
        <title>Complete genome sequence of Corynebacterium casei LMG S-19264T (=DSM 44701T), isolated from a smear-ripened cheese.</title>
        <authorList>
            <consortium name="US DOE Joint Genome Institute (JGI-PGF)"/>
            <person name="Walter F."/>
            <person name="Albersmeier A."/>
            <person name="Kalinowski J."/>
            <person name="Ruckert C."/>
        </authorList>
    </citation>
    <scope>NUCLEOTIDE SEQUENCE</scope>
    <source>
        <strain evidence="5">CGMCC 1.15330</strain>
    </source>
</reference>
<reference evidence="5" key="2">
    <citation type="submission" date="2020-09" db="EMBL/GenBank/DDBJ databases">
        <authorList>
            <person name="Sun Q."/>
            <person name="Zhou Y."/>
        </authorList>
    </citation>
    <scope>NUCLEOTIDE SEQUENCE</scope>
    <source>
        <strain evidence="5">CGMCC 1.15330</strain>
    </source>
</reference>
<proteinExistence type="predicted"/>
<dbReference type="FunFam" id="3.30.70.270:FF:000001">
    <property type="entry name" value="Diguanylate cyclase domain protein"/>
    <property type="match status" value="1"/>
</dbReference>
<dbReference type="SMART" id="SM00267">
    <property type="entry name" value="GGDEF"/>
    <property type="match status" value="1"/>
</dbReference>
<evidence type="ECO:0000256" key="2">
    <source>
        <dbReference type="ARBA" id="ARBA00034247"/>
    </source>
</evidence>
<dbReference type="InterPro" id="IPR000160">
    <property type="entry name" value="GGDEF_dom"/>
</dbReference>
<dbReference type="GO" id="GO:0005886">
    <property type="term" value="C:plasma membrane"/>
    <property type="evidence" value="ECO:0007669"/>
    <property type="project" value="TreeGrafter"/>
</dbReference>
<dbReference type="InterPro" id="IPR050469">
    <property type="entry name" value="Diguanylate_Cyclase"/>
</dbReference>
<keyword evidence="6" id="KW-1185">Reference proteome</keyword>
<dbReference type="EC" id="2.7.7.65" evidence="1"/>
<name>A0A916WX53_9SPHN</name>
<dbReference type="PROSITE" id="PS50887">
    <property type="entry name" value="GGDEF"/>
    <property type="match status" value="1"/>
</dbReference>
<dbReference type="PANTHER" id="PTHR45138">
    <property type="entry name" value="REGULATORY COMPONENTS OF SENSORY TRANSDUCTION SYSTEM"/>
    <property type="match status" value="1"/>
</dbReference>
<keyword evidence="3" id="KW-0175">Coiled coil</keyword>
<dbReference type="PANTHER" id="PTHR45138:SF9">
    <property type="entry name" value="DIGUANYLATE CYCLASE DGCM-RELATED"/>
    <property type="match status" value="1"/>
</dbReference>
<gene>
    <name evidence="5" type="primary">dgcB</name>
    <name evidence="5" type="ORF">GCM10011380_31040</name>
</gene>
<feature type="domain" description="GGDEF" evidence="4">
    <location>
        <begin position="211"/>
        <end position="343"/>
    </location>
</feature>
<dbReference type="InterPro" id="IPR029787">
    <property type="entry name" value="Nucleotide_cyclase"/>
</dbReference>
<protein>
    <recommendedName>
        <fullName evidence="1">diguanylate cyclase</fullName>
        <ecNumber evidence="1">2.7.7.65</ecNumber>
    </recommendedName>
</protein>
<dbReference type="GO" id="GO:1902201">
    <property type="term" value="P:negative regulation of bacterial-type flagellum-dependent cell motility"/>
    <property type="evidence" value="ECO:0007669"/>
    <property type="project" value="TreeGrafter"/>
</dbReference>
<evidence type="ECO:0000256" key="3">
    <source>
        <dbReference type="SAM" id="Coils"/>
    </source>
</evidence>
<evidence type="ECO:0000313" key="6">
    <source>
        <dbReference type="Proteomes" id="UP000623067"/>
    </source>
</evidence>
<feature type="coiled-coil region" evidence="3">
    <location>
        <begin position="157"/>
        <end position="184"/>
    </location>
</feature>
<evidence type="ECO:0000259" key="4">
    <source>
        <dbReference type="PROSITE" id="PS50887"/>
    </source>
</evidence>
<dbReference type="NCBIfam" id="TIGR00254">
    <property type="entry name" value="GGDEF"/>
    <property type="match status" value="1"/>
</dbReference>
<dbReference type="GO" id="GO:0052621">
    <property type="term" value="F:diguanylate cyclase activity"/>
    <property type="evidence" value="ECO:0007669"/>
    <property type="project" value="UniProtKB-EC"/>
</dbReference>
<dbReference type="InterPro" id="IPR043128">
    <property type="entry name" value="Rev_trsase/Diguanyl_cyclase"/>
</dbReference>
<dbReference type="AlphaFoldDB" id="A0A916WX53"/>
<sequence>MMGAAGVARKASGSEGLFHRIGAFLAEQGLSPEPGNYAFAYAVLSDPDSALAREVEAITTGGFRLRRDDLERLGLEIGTAPPPRRVDANPVFERQAEQLVAQTQAQVDGFADIVREMHNETHGFGRDLAESAAAITDATPVAVSELSRIAGAMLARVHDSEQRLARATDETEALRSKLAEARTAARRDPLTGLANRLALTEAFDARSSRDGPHCLALCDIDRFKRINDEHGHGVGDRVLGMIAKSLSESFGDYVVARYGGEEFAVLLTGVKLADAAAMLDEARASVGARRLRNRDTDAPIGAVTFSAGIVAIQEGESAEEAMDRADRLLYTAKAQGRDRVCAG</sequence>
<dbReference type="CDD" id="cd01949">
    <property type="entry name" value="GGDEF"/>
    <property type="match status" value="1"/>
</dbReference>
<comment type="caution">
    <text evidence="5">The sequence shown here is derived from an EMBL/GenBank/DDBJ whole genome shotgun (WGS) entry which is preliminary data.</text>
</comment>
<comment type="catalytic activity">
    <reaction evidence="2">
        <text>2 GTP = 3',3'-c-di-GMP + 2 diphosphate</text>
        <dbReference type="Rhea" id="RHEA:24898"/>
        <dbReference type="ChEBI" id="CHEBI:33019"/>
        <dbReference type="ChEBI" id="CHEBI:37565"/>
        <dbReference type="ChEBI" id="CHEBI:58805"/>
        <dbReference type="EC" id="2.7.7.65"/>
    </reaction>
</comment>
<dbReference type="Proteomes" id="UP000623067">
    <property type="component" value="Unassembled WGS sequence"/>
</dbReference>
<dbReference type="EMBL" id="BMIH01000004">
    <property type="protein sequence ID" value="GGB39345.1"/>
    <property type="molecule type" value="Genomic_DNA"/>
</dbReference>
<organism evidence="5 6">
    <name type="scientific">Sphingomonas metalli</name>
    <dbReference type="NCBI Taxonomy" id="1779358"/>
    <lineage>
        <taxon>Bacteria</taxon>
        <taxon>Pseudomonadati</taxon>
        <taxon>Pseudomonadota</taxon>
        <taxon>Alphaproteobacteria</taxon>
        <taxon>Sphingomonadales</taxon>
        <taxon>Sphingomonadaceae</taxon>
        <taxon>Sphingomonas</taxon>
    </lineage>
</organism>
<accession>A0A916WX53</accession>
<evidence type="ECO:0000256" key="1">
    <source>
        <dbReference type="ARBA" id="ARBA00012528"/>
    </source>
</evidence>
<evidence type="ECO:0000313" key="5">
    <source>
        <dbReference type="EMBL" id="GGB39345.1"/>
    </source>
</evidence>
<dbReference type="Pfam" id="PF00990">
    <property type="entry name" value="GGDEF"/>
    <property type="match status" value="1"/>
</dbReference>
<dbReference type="GO" id="GO:0043709">
    <property type="term" value="P:cell adhesion involved in single-species biofilm formation"/>
    <property type="evidence" value="ECO:0007669"/>
    <property type="project" value="TreeGrafter"/>
</dbReference>
<dbReference type="SUPFAM" id="SSF55073">
    <property type="entry name" value="Nucleotide cyclase"/>
    <property type="match status" value="1"/>
</dbReference>